<dbReference type="SUPFAM" id="SSF56784">
    <property type="entry name" value="HAD-like"/>
    <property type="match status" value="1"/>
</dbReference>
<comment type="caution">
    <text evidence="2">The sequence shown here is derived from an EMBL/GenBank/DDBJ whole genome shotgun (WGS) entry which is preliminary data.</text>
</comment>
<dbReference type="SFLD" id="SFLDS00003">
    <property type="entry name" value="Haloacid_Dehalogenase"/>
    <property type="match status" value="1"/>
</dbReference>
<dbReference type="InterPro" id="IPR036412">
    <property type="entry name" value="HAD-like_sf"/>
</dbReference>
<keyword evidence="1 2" id="KW-0378">Hydrolase</keyword>
<evidence type="ECO:0000256" key="1">
    <source>
        <dbReference type="ARBA" id="ARBA00022801"/>
    </source>
</evidence>
<gene>
    <name evidence="2" type="ORF">M124_2959</name>
</gene>
<dbReference type="SFLD" id="SFLDG01129">
    <property type="entry name" value="C1.5:_HAD__Beta-PGM__Phosphata"/>
    <property type="match status" value="1"/>
</dbReference>
<accession>A0A015SM29</accession>
<dbReference type="InterPro" id="IPR023214">
    <property type="entry name" value="HAD_sf"/>
</dbReference>
<dbReference type="PATRIC" id="fig|1339315.3.peg.3637"/>
<sequence length="228" mass="25614">MQQIKVIAFDADDTLWDNQVFYDKVESEFCHLLAGYGTAEEISSRLFAIEMENMDIYKYGAKPFTLSMVEAAVKISRNRVPAEVIGRIVEMGKELLEMPIRLLGGVTEALETLKDDYKLVVATKGDLLDQERKLQRSGISHYFDHTEIMTDKAPQDYQRLISSLDVAPQSFLMVGNSLKSDVLPVLSLGGHAIHVPAEAMWKHEVISGTEREYLMIHSLAELPAVLRG</sequence>
<dbReference type="PANTHER" id="PTHR43316">
    <property type="entry name" value="HYDROLASE, HALOACID DELAHOGENASE-RELATED"/>
    <property type="match status" value="1"/>
</dbReference>
<dbReference type="AlphaFoldDB" id="A0A015SM29"/>
<dbReference type="Gene3D" id="3.40.50.1000">
    <property type="entry name" value="HAD superfamily/HAD-like"/>
    <property type="match status" value="1"/>
</dbReference>
<evidence type="ECO:0000313" key="2">
    <source>
        <dbReference type="EMBL" id="EXY73254.1"/>
    </source>
</evidence>
<dbReference type="Proteomes" id="UP000020529">
    <property type="component" value="Unassembled WGS sequence"/>
</dbReference>
<dbReference type="InterPro" id="IPR023198">
    <property type="entry name" value="PGP-like_dom2"/>
</dbReference>
<organism evidence="2 3">
    <name type="scientific">Bacteroides fragilis str. 3988T(B)14</name>
    <dbReference type="NCBI Taxonomy" id="1339315"/>
    <lineage>
        <taxon>Bacteria</taxon>
        <taxon>Pseudomonadati</taxon>
        <taxon>Bacteroidota</taxon>
        <taxon>Bacteroidia</taxon>
        <taxon>Bacteroidales</taxon>
        <taxon>Bacteroidaceae</taxon>
        <taxon>Bacteroides</taxon>
    </lineage>
</organism>
<proteinExistence type="predicted"/>
<reference evidence="2 3" key="1">
    <citation type="submission" date="2014-02" db="EMBL/GenBank/DDBJ databases">
        <authorList>
            <person name="Sears C."/>
            <person name="Carroll K."/>
            <person name="Sack B.R."/>
            <person name="Qadri F."/>
            <person name="Myers L.L."/>
            <person name="Chung G.-T."/>
            <person name="Escheverria P."/>
            <person name="Fraser C.M."/>
            <person name="Sadzewicz L."/>
            <person name="Shefchek K.A."/>
            <person name="Tallon L."/>
            <person name="Das S.P."/>
            <person name="Daugherty S."/>
            <person name="Mongodin E.F."/>
        </authorList>
    </citation>
    <scope>NUCLEOTIDE SEQUENCE [LARGE SCALE GENOMIC DNA]</scope>
    <source>
        <strain evidence="3">3988T(B)14</strain>
    </source>
</reference>
<evidence type="ECO:0000313" key="3">
    <source>
        <dbReference type="Proteomes" id="UP000020529"/>
    </source>
</evidence>
<protein>
    <submittedName>
        <fullName evidence="2">Haloacid dehalogenase-like family hydrolase</fullName>
    </submittedName>
</protein>
<dbReference type="Gene3D" id="1.10.150.240">
    <property type="entry name" value="Putative phosphatase, domain 2"/>
    <property type="match status" value="1"/>
</dbReference>
<dbReference type="EMBL" id="JGCY01000370">
    <property type="protein sequence ID" value="EXY73254.1"/>
    <property type="molecule type" value="Genomic_DNA"/>
</dbReference>
<dbReference type="InterPro" id="IPR051540">
    <property type="entry name" value="S-2-haloacid_dehalogenase"/>
</dbReference>
<name>A0A015SM29_BACFG</name>
<dbReference type="GO" id="GO:0016787">
    <property type="term" value="F:hydrolase activity"/>
    <property type="evidence" value="ECO:0007669"/>
    <property type="project" value="UniProtKB-KW"/>
</dbReference>
<dbReference type="Pfam" id="PF00702">
    <property type="entry name" value="Hydrolase"/>
    <property type="match status" value="1"/>
</dbReference>
<dbReference type="PANTHER" id="PTHR43316:SF8">
    <property type="entry name" value="HAD FAMILY HYDROLASE"/>
    <property type="match status" value="1"/>
</dbReference>
<dbReference type="RefSeq" id="WP_005790337.1">
    <property type="nucleotide sequence ID" value="NZ_JGCY01000370.1"/>
</dbReference>
<dbReference type="GeneID" id="60367654"/>